<dbReference type="PANTHER" id="PTHR34988">
    <property type="entry name" value="PROTEIN, PUTATIVE-RELATED"/>
    <property type="match status" value="1"/>
</dbReference>
<dbReference type="PROSITE" id="PS51742">
    <property type="entry name" value="PPC"/>
    <property type="match status" value="1"/>
</dbReference>
<dbReference type="OrthoDB" id="552202at2"/>
<dbReference type="PANTHER" id="PTHR34988:SF1">
    <property type="entry name" value="DNA-BINDING PROTEIN"/>
    <property type="match status" value="1"/>
</dbReference>
<dbReference type="Gene3D" id="3.30.1330.80">
    <property type="entry name" value="Hypothetical protein, similar to alpha- acetolactate decarboxylase, domain 2"/>
    <property type="match status" value="1"/>
</dbReference>
<dbReference type="Pfam" id="PF03479">
    <property type="entry name" value="PCC"/>
    <property type="match status" value="1"/>
</dbReference>
<dbReference type="InterPro" id="IPR005175">
    <property type="entry name" value="PPC_dom"/>
</dbReference>
<sequence>MLTSARFLAVRLLPGEELLATLDRIVCHHQLRAAWIAGAVGSLSVASLRFAGEPDTTVLTGAFEIIQLSGTLEPGGAHLHLAVSDRHSHMTGGHAMPGSIIRTTCELVIGALDGLAFARRPCPQSGYDELVIEAPAFSPSPTLTA</sequence>
<dbReference type="GO" id="GO:0003677">
    <property type="term" value="F:DNA binding"/>
    <property type="evidence" value="ECO:0007669"/>
    <property type="project" value="UniProtKB-KW"/>
</dbReference>
<dbReference type="AlphaFoldDB" id="A0A248LK85"/>
<dbReference type="EMBL" id="CP022115">
    <property type="protein sequence ID" value="ASJ24874.1"/>
    <property type="molecule type" value="Genomic_DNA"/>
</dbReference>
<dbReference type="RefSeq" id="WP_088860980.1">
    <property type="nucleotide sequence ID" value="NZ_CP022115.1"/>
</dbReference>
<evidence type="ECO:0000313" key="3">
    <source>
        <dbReference type="Proteomes" id="UP000197424"/>
    </source>
</evidence>
<evidence type="ECO:0000313" key="2">
    <source>
        <dbReference type="EMBL" id="ASJ24874.1"/>
    </source>
</evidence>
<organism evidence="2 3">
    <name type="scientific">Laribacter hongkongensis</name>
    <dbReference type="NCBI Taxonomy" id="168471"/>
    <lineage>
        <taxon>Bacteria</taxon>
        <taxon>Pseudomonadati</taxon>
        <taxon>Pseudomonadota</taxon>
        <taxon>Betaproteobacteria</taxon>
        <taxon>Neisseriales</taxon>
        <taxon>Aquaspirillaceae</taxon>
        <taxon>Laribacter</taxon>
    </lineage>
</organism>
<dbReference type="CDD" id="cd11378">
    <property type="entry name" value="DUF296"/>
    <property type="match status" value="1"/>
</dbReference>
<protein>
    <submittedName>
        <fullName evidence="2">Putative DNA-binding protein</fullName>
    </submittedName>
</protein>
<keyword evidence="2" id="KW-0238">DNA-binding</keyword>
<reference evidence="3" key="1">
    <citation type="submission" date="2017-06" db="EMBL/GenBank/DDBJ databases">
        <title>Whole genome sequence of Laribacter hongkongensis LHGZ1.</title>
        <authorList>
            <person name="Chen D."/>
            <person name="Wu H."/>
            <person name="Chen J."/>
        </authorList>
    </citation>
    <scope>NUCLEOTIDE SEQUENCE [LARGE SCALE GENOMIC DNA]</scope>
    <source>
        <strain evidence="3">LHGZ1</strain>
    </source>
</reference>
<dbReference type="Proteomes" id="UP000197424">
    <property type="component" value="Chromosome"/>
</dbReference>
<dbReference type="SUPFAM" id="SSF117856">
    <property type="entry name" value="AF0104/ALDC/Ptd012-like"/>
    <property type="match status" value="1"/>
</dbReference>
<feature type="domain" description="PPC" evidence="1">
    <location>
        <begin position="2"/>
        <end position="133"/>
    </location>
</feature>
<gene>
    <name evidence="2" type="ORF">LHGZ1_2043</name>
</gene>
<evidence type="ECO:0000259" key="1">
    <source>
        <dbReference type="PROSITE" id="PS51742"/>
    </source>
</evidence>
<proteinExistence type="predicted"/>
<name>A0A248LK85_9NEIS</name>
<accession>A0A248LK85</accession>